<gene>
    <name evidence="1" type="ORF">PXEA_LOCUS22047</name>
</gene>
<protein>
    <submittedName>
        <fullName evidence="1">Uncharacterized protein</fullName>
    </submittedName>
</protein>
<evidence type="ECO:0000313" key="2">
    <source>
        <dbReference type="Proteomes" id="UP000784294"/>
    </source>
</evidence>
<organism evidence="1 2">
    <name type="scientific">Protopolystoma xenopodis</name>
    <dbReference type="NCBI Taxonomy" id="117903"/>
    <lineage>
        <taxon>Eukaryota</taxon>
        <taxon>Metazoa</taxon>
        <taxon>Spiralia</taxon>
        <taxon>Lophotrochozoa</taxon>
        <taxon>Platyhelminthes</taxon>
        <taxon>Monogenea</taxon>
        <taxon>Polyopisthocotylea</taxon>
        <taxon>Polystomatidea</taxon>
        <taxon>Polystomatidae</taxon>
        <taxon>Protopolystoma</taxon>
    </lineage>
</organism>
<sequence length="107" mass="12067">MAVNLALSHKFLQLTSFSQVRLFEVIPVLVPRQQATFIYLPPKELSDSVGCEAQARGVDDFLVYNQADVAYGTEVYAGRAHYLRALLQINELAVHYHKGWQLVFALS</sequence>
<accession>A0A3S5FF01</accession>
<comment type="caution">
    <text evidence="1">The sequence shown here is derived from an EMBL/GenBank/DDBJ whole genome shotgun (WGS) entry which is preliminary data.</text>
</comment>
<evidence type="ECO:0000313" key="1">
    <source>
        <dbReference type="EMBL" id="VEL28607.1"/>
    </source>
</evidence>
<proteinExistence type="predicted"/>
<dbReference type="EMBL" id="CAAALY010096330">
    <property type="protein sequence ID" value="VEL28607.1"/>
    <property type="molecule type" value="Genomic_DNA"/>
</dbReference>
<dbReference type="AlphaFoldDB" id="A0A3S5FF01"/>
<name>A0A3S5FF01_9PLAT</name>
<reference evidence="1" key="1">
    <citation type="submission" date="2018-11" db="EMBL/GenBank/DDBJ databases">
        <authorList>
            <consortium name="Pathogen Informatics"/>
        </authorList>
    </citation>
    <scope>NUCLEOTIDE SEQUENCE</scope>
</reference>
<keyword evidence="2" id="KW-1185">Reference proteome</keyword>
<dbReference type="Proteomes" id="UP000784294">
    <property type="component" value="Unassembled WGS sequence"/>
</dbReference>